<dbReference type="AlphaFoldDB" id="A0A1D3JCV8"/>
<evidence type="ECO:0000259" key="1">
    <source>
        <dbReference type="Pfam" id="PF12879"/>
    </source>
</evidence>
<name>A0A1D3JCV8_PLAOA</name>
<keyword evidence="3" id="KW-1185">Reference proteome</keyword>
<feature type="domain" description="Schizont-infected cell agglutination C-terminal" evidence="1">
    <location>
        <begin position="277"/>
        <end position="315"/>
    </location>
</feature>
<organism evidence="2 3">
    <name type="scientific">Plasmodium ovale</name>
    <name type="common">malaria parasite P. ovale</name>
    <dbReference type="NCBI Taxonomy" id="36330"/>
    <lineage>
        <taxon>Eukaryota</taxon>
        <taxon>Sar</taxon>
        <taxon>Alveolata</taxon>
        <taxon>Apicomplexa</taxon>
        <taxon>Aconoidasida</taxon>
        <taxon>Haemosporida</taxon>
        <taxon>Plasmodiidae</taxon>
        <taxon>Plasmodium</taxon>
        <taxon>Plasmodium (Plasmodium)</taxon>
    </lineage>
</organism>
<gene>
    <name evidence="2" type="primary">PocGH01_00129700</name>
    <name evidence="2" type="ORF">POCGH01_00129700</name>
</gene>
<dbReference type="VEuPathDB" id="PlasmoDB:PocGH01_00129700"/>
<reference evidence="2 3" key="1">
    <citation type="submission" date="2016-06" db="EMBL/GenBank/DDBJ databases">
        <authorList>
            <consortium name="Pathogen Informatics"/>
        </authorList>
    </citation>
    <scope>NUCLEOTIDE SEQUENCE [LARGE SCALE GENOMIC DNA]</scope>
    <source>
        <strain evidence="2">PocGH01</strain>
    </source>
</reference>
<evidence type="ECO:0000313" key="3">
    <source>
        <dbReference type="Proteomes" id="UP000242942"/>
    </source>
</evidence>
<sequence length="533" mass="63911">MHLKSIHPNYEYIEEYQEYFNIHHNYNYPWLVNSTADAKKDIPLSPLNSFKGELGPASNKYFSINPEIAHKKRGSPDNTNIVKDNVTPKIEDIGTTGTDISKYPSNSYTKPNYADIKRFPVATTGKKIPYVIRFPIHKAPDIFIVGRPVQVANDFRHQIFMYSHIKEEFYHWKNILEKLNFGELLLHSVIMNFFHSLEVLQISNYDLYSRFFNTFYNYCNTFFPFQKSPHFDSIDNHSTDDIPYENKIHNDKNIYNQIIIQKSVLKKNISVPQRKKNKRKTIIDIHIELFNECKNDEWELNKDDFLEICLEQFIKEQNKIYSNSENSNLITKLISIENAKEERVLLWDKWAEKYTPIWENFKRGNTFKILPYEWKEEENAYFDQIEEQNSSLNENEKTSYIEIKKDIWRRWITKQTKLIELYKEEQWFKSLVEELENVSDEYKKGKITDDIFVENIKELENKENSEELYKLNKHIFQIKVLIQILMMVIEECIKEENPEQTEVLLDKLINKLKKEKRAKVEPENIYEENMNHI</sequence>
<dbReference type="Proteomes" id="UP000242942">
    <property type="component" value="Unassembled WGS sequence"/>
</dbReference>
<protein>
    <submittedName>
        <fullName evidence="2">STP1 protein</fullName>
    </submittedName>
</protein>
<dbReference type="EMBL" id="FLRI01000136">
    <property type="protein sequence ID" value="SBT83550.1"/>
    <property type="molecule type" value="Genomic_DNA"/>
</dbReference>
<accession>A0A1D3JCV8</accession>
<dbReference type="InterPro" id="IPR024288">
    <property type="entry name" value="SICA_C"/>
</dbReference>
<dbReference type="OrthoDB" id="376328at2759"/>
<evidence type="ECO:0000313" key="2">
    <source>
        <dbReference type="EMBL" id="SBT83550.1"/>
    </source>
</evidence>
<proteinExistence type="predicted"/>
<dbReference type="Pfam" id="PF12879">
    <property type="entry name" value="SICA_C"/>
    <property type="match status" value="1"/>
</dbReference>